<evidence type="ECO:0000313" key="3">
    <source>
        <dbReference type="Proteomes" id="UP000017836"/>
    </source>
</evidence>
<keyword evidence="1" id="KW-1133">Transmembrane helix</keyword>
<organism evidence="2 3">
    <name type="scientific">Amborella trichopoda</name>
    <dbReference type="NCBI Taxonomy" id="13333"/>
    <lineage>
        <taxon>Eukaryota</taxon>
        <taxon>Viridiplantae</taxon>
        <taxon>Streptophyta</taxon>
        <taxon>Embryophyta</taxon>
        <taxon>Tracheophyta</taxon>
        <taxon>Spermatophyta</taxon>
        <taxon>Magnoliopsida</taxon>
        <taxon>Amborellales</taxon>
        <taxon>Amborellaceae</taxon>
        <taxon>Amborella</taxon>
    </lineage>
</organism>
<proteinExistence type="predicted"/>
<gene>
    <name evidence="2" type="ORF">AMTR_s00002p00238790</name>
</gene>
<keyword evidence="1" id="KW-0472">Membrane</keyword>
<dbReference type="EMBL" id="KI394767">
    <property type="protein sequence ID" value="ERN01214.1"/>
    <property type="molecule type" value="Genomic_DNA"/>
</dbReference>
<evidence type="ECO:0000256" key="1">
    <source>
        <dbReference type="SAM" id="Phobius"/>
    </source>
</evidence>
<reference evidence="3" key="1">
    <citation type="journal article" date="2013" name="Science">
        <title>The Amborella genome and the evolution of flowering plants.</title>
        <authorList>
            <consortium name="Amborella Genome Project"/>
        </authorList>
    </citation>
    <scope>NUCLEOTIDE SEQUENCE [LARGE SCALE GENOMIC DNA]</scope>
</reference>
<name>W1P0S1_AMBTC</name>
<dbReference type="Proteomes" id="UP000017836">
    <property type="component" value="Unassembled WGS sequence"/>
</dbReference>
<keyword evidence="1" id="KW-0812">Transmembrane</keyword>
<evidence type="ECO:0000313" key="2">
    <source>
        <dbReference type="EMBL" id="ERN01214.1"/>
    </source>
</evidence>
<feature type="transmembrane region" description="Helical" evidence="1">
    <location>
        <begin position="42"/>
        <end position="61"/>
    </location>
</feature>
<accession>W1P0S1</accession>
<keyword evidence="3" id="KW-1185">Reference proteome</keyword>
<dbReference type="HOGENOM" id="CLU_195512_0_0_1"/>
<protein>
    <submittedName>
        <fullName evidence="2">Uncharacterized protein</fullName>
    </submittedName>
</protein>
<dbReference type="AlphaFoldDB" id="W1P0S1"/>
<sequence length="81" mass="8793">MQAARERTARRLTIGAVLVVVAGMLVITVLKLKFPEFPTSVAVSLNVELMLIGFGFLAWYYHVKSSAPPVVPPPPMVNDGL</sequence>
<dbReference type="Gramene" id="ERN01214">
    <property type="protein sequence ID" value="ERN01214"/>
    <property type="gene ID" value="AMTR_s00002p00238790"/>
</dbReference>
<feature type="transmembrane region" description="Helical" evidence="1">
    <location>
        <begin position="12"/>
        <end position="30"/>
    </location>
</feature>